<organism evidence="2">
    <name type="scientific">Sesamum latifolium</name>
    <dbReference type="NCBI Taxonomy" id="2727402"/>
    <lineage>
        <taxon>Eukaryota</taxon>
        <taxon>Viridiplantae</taxon>
        <taxon>Streptophyta</taxon>
        <taxon>Embryophyta</taxon>
        <taxon>Tracheophyta</taxon>
        <taxon>Spermatophyta</taxon>
        <taxon>Magnoliopsida</taxon>
        <taxon>eudicotyledons</taxon>
        <taxon>Gunneridae</taxon>
        <taxon>Pentapetalae</taxon>
        <taxon>asterids</taxon>
        <taxon>lamiids</taxon>
        <taxon>Lamiales</taxon>
        <taxon>Pedaliaceae</taxon>
        <taxon>Sesamum</taxon>
    </lineage>
</organism>
<comment type="caution">
    <text evidence="2">The sequence shown here is derived from an EMBL/GenBank/DDBJ whole genome shotgun (WGS) entry which is preliminary data.</text>
</comment>
<reference evidence="2" key="2">
    <citation type="journal article" date="2024" name="Plant">
        <title>Genomic evolution and insights into agronomic trait innovations of Sesamum species.</title>
        <authorList>
            <person name="Miao H."/>
            <person name="Wang L."/>
            <person name="Qu L."/>
            <person name="Liu H."/>
            <person name="Sun Y."/>
            <person name="Le M."/>
            <person name="Wang Q."/>
            <person name="Wei S."/>
            <person name="Zheng Y."/>
            <person name="Lin W."/>
            <person name="Duan Y."/>
            <person name="Cao H."/>
            <person name="Xiong S."/>
            <person name="Wang X."/>
            <person name="Wei L."/>
            <person name="Li C."/>
            <person name="Ma Q."/>
            <person name="Ju M."/>
            <person name="Zhao R."/>
            <person name="Li G."/>
            <person name="Mu C."/>
            <person name="Tian Q."/>
            <person name="Mei H."/>
            <person name="Zhang T."/>
            <person name="Gao T."/>
            <person name="Zhang H."/>
        </authorList>
    </citation>
    <scope>NUCLEOTIDE SEQUENCE</scope>
    <source>
        <strain evidence="2">KEN1</strain>
    </source>
</reference>
<name>A0AAW2XI51_9LAMI</name>
<evidence type="ECO:0000313" key="2">
    <source>
        <dbReference type="EMBL" id="KAL0453667.1"/>
    </source>
</evidence>
<proteinExistence type="predicted"/>
<gene>
    <name evidence="2" type="ORF">Slati_1344800</name>
</gene>
<evidence type="ECO:0000256" key="1">
    <source>
        <dbReference type="SAM" id="MobiDB-lite"/>
    </source>
</evidence>
<dbReference type="AlphaFoldDB" id="A0AAW2XI51"/>
<protein>
    <recommendedName>
        <fullName evidence="3">Glycine-rich protein</fullName>
    </recommendedName>
</protein>
<dbReference type="EMBL" id="JACGWN010000004">
    <property type="protein sequence ID" value="KAL0453667.1"/>
    <property type="molecule type" value="Genomic_DNA"/>
</dbReference>
<feature type="region of interest" description="Disordered" evidence="1">
    <location>
        <begin position="1"/>
        <end position="46"/>
    </location>
</feature>
<sequence length="90" mass="9300">MGESSRSTKRGIGRSFIAGGENFSRGSPAFPGSSGPRFNGPMGFNKGSIEGSSFTMPSIGSGMGAGQSYSRGLIFAPSCSTCRRRHLGQC</sequence>
<accession>A0AAW2XI51</accession>
<reference evidence="2" key="1">
    <citation type="submission" date="2020-06" db="EMBL/GenBank/DDBJ databases">
        <authorList>
            <person name="Li T."/>
            <person name="Hu X."/>
            <person name="Zhang T."/>
            <person name="Song X."/>
            <person name="Zhang H."/>
            <person name="Dai N."/>
            <person name="Sheng W."/>
            <person name="Hou X."/>
            <person name="Wei L."/>
        </authorList>
    </citation>
    <scope>NUCLEOTIDE SEQUENCE</scope>
    <source>
        <strain evidence="2">KEN1</strain>
        <tissue evidence="2">Leaf</tissue>
    </source>
</reference>
<evidence type="ECO:0008006" key="3">
    <source>
        <dbReference type="Google" id="ProtNLM"/>
    </source>
</evidence>